<accession>A0ABP8IGI7</accession>
<reference evidence="2" key="1">
    <citation type="journal article" date="2019" name="Int. J. Syst. Evol. Microbiol.">
        <title>The Global Catalogue of Microorganisms (GCM) 10K type strain sequencing project: providing services to taxonomists for standard genome sequencing and annotation.</title>
        <authorList>
            <consortium name="The Broad Institute Genomics Platform"/>
            <consortium name="The Broad Institute Genome Sequencing Center for Infectious Disease"/>
            <person name="Wu L."/>
            <person name="Ma J."/>
        </authorList>
    </citation>
    <scope>NUCLEOTIDE SEQUENCE [LARGE SCALE GENOMIC DNA]</scope>
    <source>
        <strain evidence="2">JCM 17728</strain>
    </source>
</reference>
<dbReference type="InterPro" id="IPR042184">
    <property type="entry name" value="YqeY/Aim41_N"/>
</dbReference>
<evidence type="ECO:0000313" key="1">
    <source>
        <dbReference type="EMBL" id="GAA4358209.1"/>
    </source>
</evidence>
<dbReference type="InterPro" id="IPR003789">
    <property type="entry name" value="Asn/Gln_tRNA_amidoTrase-B-like"/>
</dbReference>
<dbReference type="InterPro" id="IPR023168">
    <property type="entry name" value="GatB_Yqey_C_2"/>
</dbReference>
<dbReference type="Gene3D" id="1.10.10.410">
    <property type="match status" value="1"/>
</dbReference>
<proteinExistence type="predicted"/>
<organism evidence="1 2">
    <name type="scientific">Kangiella marina</name>
    <dbReference type="NCBI Taxonomy" id="1079178"/>
    <lineage>
        <taxon>Bacteria</taxon>
        <taxon>Pseudomonadati</taxon>
        <taxon>Pseudomonadota</taxon>
        <taxon>Gammaproteobacteria</taxon>
        <taxon>Kangiellales</taxon>
        <taxon>Kangiellaceae</taxon>
        <taxon>Kangiella</taxon>
    </lineage>
</organism>
<comment type="caution">
    <text evidence="1">The sequence shown here is derived from an EMBL/GenBank/DDBJ whole genome shotgun (WGS) entry which is preliminary data.</text>
</comment>
<name>A0ABP8IGI7_9GAMM</name>
<dbReference type="Proteomes" id="UP001501011">
    <property type="component" value="Unassembled WGS sequence"/>
</dbReference>
<keyword evidence="2" id="KW-1185">Reference proteome</keyword>
<dbReference type="EMBL" id="BAABFV010000001">
    <property type="protein sequence ID" value="GAA4358209.1"/>
    <property type="molecule type" value="Genomic_DNA"/>
</dbReference>
<protein>
    <submittedName>
        <fullName evidence="1">GatB/YqeY domain-containing protein</fullName>
    </submittedName>
</protein>
<dbReference type="Gene3D" id="1.10.1510.10">
    <property type="entry name" value="Uncharacterised protein YqeY/AIM41 PF09424, N-terminal domain"/>
    <property type="match status" value="1"/>
</dbReference>
<sequence length="137" mass="15085">MKDAMRAKAKERLSTIRLALSAIKQVEVDTRETLDDTAVLAILDKLVKQRRDSITQYEDAGRQELADVEKAEIDVLQEFLPQPLTDDEVNALIDDAVAKTGAESMKDMGKVMGMLKPQLQGRADMGAVSGKIKARLS</sequence>
<dbReference type="InterPro" id="IPR019004">
    <property type="entry name" value="YqeY/Aim41"/>
</dbReference>
<dbReference type="SUPFAM" id="SSF89095">
    <property type="entry name" value="GatB/YqeY motif"/>
    <property type="match status" value="1"/>
</dbReference>
<dbReference type="PANTHER" id="PTHR28055:SF1">
    <property type="entry name" value="ALTERED INHERITANCE OF MITOCHONDRIA PROTEIN 41, MITOCHONDRIAL"/>
    <property type="match status" value="1"/>
</dbReference>
<gene>
    <name evidence="1" type="ORF">GCM10023151_08010</name>
</gene>
<dbReference type="PANTHER" id="PTHR28055">
    <property type="entry name" value="ALTERED INHERITANCE OF MITOCHONDRIA PROTEIN 41, MITOCHONDRIAL"/>
    <property type="match status" value="1"/>
</dbReference>
<evidence type="ECO:0000313" key="2">
    <source>
        <dbReference type="Proteomes" id="UP001501011"/>
    </source>
</evidence>
<dbReference type="Pfam" id="PF09424">
    <property type="entry name" value="YqeY"/>
    <property type="match status" value="1"/>
</dbReference>